<keyword evidence="1" id="KW-0732">Signal</keyword>
<gene>
    <name evidence="2" type="ORF">I79_002591</name>
</gene>
<dbReference type="EMBL" id="JH000061">
    <property type="protein sequence ID" value="EGV95886.1"/>
    <property type="molecule type" value="Genomic_DNA"/>
</dbReference>
<proteinExistence type="predicted"/>
<feature type="chain" id="PRO_5003443850" description="Secreted protein" evidence="1">
    <location>
        <begin position="27"/>
        <end position="65"/>
    </location>
</feature>
<reference evidence="3" key="1">
    <citation type="journal article" date="2011" name="Nat. Biotechnol.">
        <title>The genomic sequence of the Chinese hamster ovary (CHO)-K1 cell line.</title>
        <authorList>
            <person name="Xu X."/>
            <person name="Nagarajan H."/>
            <person name="Lewis N.E."/>
            <person name="Pan S."/>
            <person name="Cai Z."/>
            <person name="Liu X."/>
            <person name="Chen W."/>
            <person name="Xie M."/>
            <person name="Wang W."/>
            <person name="Hammond S."/>
            <person name="Andersen M.R."/>
            <person name="Neff N."/>
            <person name="Passarelli B."/>
            <person name="Koh W."/>
            <person name="Fan H.C."/>
            <person name="Wang J."/>
            <person name="Gui Y."/>
            <person name="Lee K.H."/>
            <person name="Betenbaugh M.J."/>
            <person name="Quake S.R."/>
            <person name="Famili I."/>
            <person name="Palsson B.O."/>
            <person name="Wang J."/>
        </authorList>
    </citation>
    <scope>NUCLEOTIDE SEQUENCE [LARGE SCALE GENOMIC DNA]</scope>
    <source>
        <strain evidence="3">CHO K1 cell line</strain>
    </source>
</reference>
<organism evidence="2 3">
    <name type="scientific">Cricetulus griseus</name>
    <name type="common">Chinese hamster</name>
    <name type="synonym">Cricetulus barabensis griseus</name>
    <dbReference type="NCBI Taxonomy" id="10029"/>
    <lineage>
        <taxon>Eukaryota</taxon>
        <taxon>Metazoa</taxon>
        <taxon>Chordata</taxon>
        <taxon>Craniata</taxon>
        <taxon>Vertebrata</taxon>
        <taxon>Euteleostomi</taxon>
        <taxon>Mammalia</taxon>
        <taxon>Eutheria</taxon>
        <taxon>Euarchontoglires</taxon>
        <taxon>Glires</taxon>
        <taxon>Rodentia</taxon>
        <taxon>Myomorpha</taxon>
        <taxon>Muroidea</taxon>
        <taxon>Cricetidae</taxon>
        <taxon>Cricetinae</taxon>
        <taxon>Cricetulus</taxon>
    </lineage>
</organism>
<sequence length="65" mass="6758">MLLGRRVRTSCTVTLCIGLLPSKVAAGPPGPFSRCHGNQLALRPRRSGASWSAHATTAAANISSK</sequence>
<name>G3GXU7_CRIGR</name>
<dbReference type="InParanoid" id="G3GXU7"/>
<evidence type="ECO:0000313" key="3">
    <source>
        <dbReference type="Proteomes" id="UP000001075"/>
    </source>
</evidence>
<feature type="signal peptide" evidence="1">
    <location>
        <begin position="1"/>
        <end position="26"/>
    </location>
</feature>
<evidence type="ECO:0000256" key="1">
    <source>
        <dbReference type="SAM" id="SignalP"/>
    </source>
</evidence>
<protein>
    <recommendedName>
        <fullName evidence="4">Secreted protein</fullName>
    </recommendedName>
</protein>
<dbReference type="AlphaFoldDB" id="G3GXU7"/>
<dbReference type="Proteomes" id="UP000001075">
    <property type="component" value="Unassembled WGS sequence"/>
</dbReference>
<evidence type="ECO:0008006" key="4">
    <source>
        <dbReference type="Google" id="ProtNLM"/>
    </source>
</evidence>
<accession>G3GXU7</accession>
<evidence type="ECO:0000313" key="2">
    <source>
        <dbReference type="EMBL" id="EGV95886.1"/>
    </source>
</evidence>